<organism evidence="1 2">
    <name type="scientific">Geobacillus subterraneus</name>
    <dbReference type="NCBI Taxonomy" id="129338"/>
    <lineage>
        <taxon>Bacteria</taxon>
        <taxon>Bacillati</taxon>
        <taxon>Bacillota</taxon>
        <taxon>Bacilli</taxon>
        <taxon>Bacillales</taxon>
        <taxon>Anoxybacillaceae</taxon>
        <taxon>Geobacillus</taxon>
    </lineage>
</organism>
<dbReference type="RefSeq" id="WP_063164946.1">
    <property type="nucleotide sequence ID" value="NZ_CP014342.1"/>
</dbReference>
<evidence type="ECO:0000313" key="1">
    <source>
        <dbReference type="EMBL" id="AMX82541.1"/>
    </source>
</evidence>
<reference evidence="1 2" key="1">
    <citation type="submission" date="2016-02" db="EMBL/GenBank/DDBJ databases">
        <title>Complete genome sequence of Geobacillus subterraneus KCTC 3922T.</title>
        <authorList>
            <person name="Lee D.-W."/>
            <person name="Lee Y.-J."/>
            <person name="Lee S.-J."/>
            <person name="Park G.-S."/>
            <person name="Lee S.-J."/>
            <person name="Shin J.-H."/>
        </authorList>
    </citation>
    <scope>NUCLEOTIDE SEQUENCE [LARGE SCALE GENOMIC DNA]</scope>
    <source>
        <strain evidence="1 2">KCTC 3922</strain>
    </source>
</reference>
<sequence length="91" mass="10580">MDTKNPPDFRWEGAKCEAYHAAGVSIGIMHLDHLFNDTKNCDKYMNDLRKTVEEIEARTQFLGEQGVKTLEIMRKFINHPSFDDITYSLQN</sequence>
<gene>
    <name evidence="1" type="ORF">GS3922_02005</name>
</gene>
<name>A0ABM6A8I0_9BACL</name>
<keyword evidence="2" id="KW-1185">Reference proteome</keyword>
<protein>
    <submittedName>
        <fullName evidence="1">Uncharacterized protein</fullName>
    </submittedName>
</protein>
<evidence type="ECO:0000313" key="2">
    <source>
        <dbReference type="Proteomes" id="UP000076226"/>
    </source>
</evidence>
<dbReference type="Proteomes" id="UP000076226">
    <property type="component" value="Chromosome"/>
</dbReference>
<accession>A0ABM6A8I0</accession>
<proteinExistence type="predicted"/>
<dbReference type="EMBL" id="CP014342">
    <property type="protein sequence ID" value="AMX82541.1"/>
    <property type="molecule type" value="Genomic_DNA"/>
</dbReference>